<reference evidence="3 4" key="1">
    <citation type="journal article" date="2009" name="Science">
        <title>Green evolution and dynamic adaptations revealed by genomes of the marine picoeukaryotes Micromonas.</title>
        <authorList>
            <person name="Worden A.Z."/>
            <person name="Lee J.H."/>
            <person name="Mock T."/>
            <person name="Rouze P."/>
            <person name="Simmons M.P."/>
            <person name="Aerts A.L."/>
            <person name="Allen A.E."/>
            <person name="Cuvelier M.L."/>
            <person name="Derelle E."/>
            <person name="Everett M.V."/>
            <person name="Foulon E."/>
            <person name="Grimwood J."/>
            <person name="Gundlach H."/>
            <person name="Henrissat B."/>
            <person name="Napoli C."/>
            <person name="McDonald S.M."/>
            <person name="Parker M.S."/>
            <person name="Rombauts S."/>
            <person name="Salamov A."/>
            <person name="Von Dassow P."/>
            <person name="Badger J.H."/>
            <person name="Coutinho P.M."/>
            <person name="Demir E."/>
            <person name="Dubchak I."/>
            <person name="Gentemann C."/>
            <person name="Eikrem W."/>
            <person name="Gready J.E."/>
            <person name="John U."/>
            <person name="Lanier W."/>
            <person name="Lindquist E.A."/>
            <person name="Lucas S."/>
            <person name="Mayer K.F."/>
            <person name="Moreau H."/>
            <person name="Not F."/>
            <person name="Otillar R."/>
            <person name="Panaud O."/>
            <person name="Pangilinan J."/>
            <person name="Paulsen I."/>
            <person name="Piegu B."/>
            <person name="Poliakov A."/>
            <person name="Robbens S."/>
            <person name="Schmutz J."/>
            <person name="Toulza E."/>
            <person name="Wyss T."/>
            <person name="Zelensky A."/>
            <person name="Zhou K."/>
            <person name="Armbrust E.V."/>
            <person name="Bhattacharya D."/>
            <person name="Goodenough U.W."/>
            <person name="Van de Peer Y."/>
            <person name="Grigoriev I.V."/>
        </authorList>
    </citation>
    <scope>NUCLEOTIDE SEQUENCE [LARGE SCALE GENOMIC DNA]</scope>
    <source>
        <strain evidence="4">RCC299 / NOUM17</strain>
    </source>
</reference>
<evidence type="ECO:0000313" key="3">
    <source>
        <dbReference type="EMBL" id="ACO61171.1"/>
    </source>
</evidence>
<dbReference type="GeneID" id="8240640"/>
<evidence type="ECO:0000256" key="1">
    <source>
        <dbReference type="SAM" id="MobiDB-lite"/>
    </source>
</evidence>
<dbReference type="OrthoDB" id="497909at2759"/>
<accession>C1DZS8</accession>
<organism evidence="3 4">
    <name type="scientific">Micromonas commoda (strain RCC299 / NOUM17 / CCMP2709)</name>
    <name type="common">Picoplanktonic green alga</name>
    <dbReference type="NCBI Taxonomy" id="296587"/>
    <lineage>
        <taxon>Eukaryota</taxon>
        <taxon>Viridiplantae</taxon>
        <taxon>Chlorophyta</taxon>
        <taxon>Mamiellophyceae</taxon>
        <taxon>Mamiellales</taxon>
        <taxon>Mamiellaceae</taxon>
        <taxon>Micromonas</taxon>
    </lineage>
</organism>
<evidence type="ECO:0000313" key="4">
    <source>
        <dbReference type="Proteomes" id="UP000002009"/>
    </source>
</evidence>
<feature type="transmembrane region" description="Helical" evidence="2">
    <location>
        <begin position="335"/>
        <end position="358"/>
    </location>
</feature>
<dbReference type="AlphaFoldDB" id="C1DZS8"/>
<feature type="region of interest" description="Disordered" evidence="1">
    <location>
        <begin position="1"/>
        <end position="42"/>
    </location>
</feature>
<proteinExistence type="predicted"/>
<dbReference type="InParanoid" id="C1DZS8"/>
<dbReference type="OMA" id="LELEWQY"/>
<dbReference type="Proteomes" id="UP000002009">
    <property type="component" value="Chromosome 2"/>
</dbReference>
<evidence type="ECO:0000256" key="2">
    <source>
        <dbReference type="SAM" id="Phobius"/>
    </source>
</evidence>
<keyword evidence="4" id="KW-1185">Reference proteome</keyword>
<feature type="compositionally biased region" description="Low complexity" evidence="1">
    <location>
        <begin position="15"/>
        <end position="28"/>
    </location>
</feature>
<feature type="compositionally biased region" description="Acidic residues" evidence="1">
    <location>
        <begin position="29"/>
        <end position="41"/>
    </location>
</feature>
<keyword evidence="2" id="KW-0812">Transmembrane</keyword>
<name>C1DZS8_MICCC</name>
<keyword evidence="2" id="KW-1133">Transmembrane helix</keyword>
<dbReference type="RefSeq" id="XP_002499913.1">
    <property type="nucleotide sequence ID" value="XM_002499867.1"/>
</dbReference>
<keyword evidence="2" id="KW-0472">Membrane</keyword>
<dbReference type="EMBL" id="CP001323">
    <property type="protein sequence ID" value="ACO61171.1"/>
    <property type="molecule type" value="Genomic_DNA"/>
</dbReference>
<sequence>MPSLARPRGARRAPRTVAVARASVSSSSGDEEVVPELLDEDDSRRNELEWDAQSSATGLSAQLRTTNALRERLSREMFHVKPEEVAPDVVYRSQVHEARGSEDYNALMTAWRPMIKRQLLDFTYDTERAFCPEAGVLLVRWRAEWEGAFNADAQMLNFIEENFPDYAETNAEEYARLKRDVDDPANSRSFTGDREYAVRGITTIKVNAAGLVTSHEDLLVAKGEYMMEAPTRSQDDGEAGVVRRDKIVWRGDKDVYNTTGGTGDASSETEMDADDRAARDEFAVTVFYNALRPPGAKAVPWFFDVLLELEWQYFRRQVGDDTTVIQTKEEFVNTIVALLFGVVVLPTAIITTAVIAAVTQGEIPALSGGDKYDMLIQEANAEDVRKGKDVVGAKGAKAPEPKLDADLLRTLYGAKIGL</sequence>
<dbReference type="KEGG" id="mis:MICPUN_56433"/>
<protein>
    <submittedName>
        <fullName evidence="3">Uncharacterized protein</fullName>
    </submittedName>
</protein>
<gene>
    <name evidence="3" type="ORF">MICPUN_56433</name>
</gene>